<organism evidence="2 3">
    <name type="scientific">Brucella anthropi</name>
    <name type="common">Ochrobactrum anthropi</name>
    <dbReference type="NCBI Taxonomy" id="529"/>
    <lineage>
        <taxon>Bacteria</taxon>
        <taxon>Pseudomonadati</taxon>
        <taxon>Pseudomonadota</taxon>
        <taxon>Alphaproteobacteria</taxon>
        <taxon>Hyphomicrobiales</taxon>
        <taxon>Brucellaceae</taxon>
        <taxon>Brucella/Ochrobactrum group</taxon>
        <taxon>Brucella</taxon>
    </lineage>
</organism>
<feature type="signal peptide" evidence="1">
    <location>
        <begin position="1"/>
        <end position="20"/>
    </location>
</feature>
<evidence type="ECO:0000313" key="3">
    <source>
        <dbReference type="Proteomes" id="UP000481876"/>
    </source>
</evidence>
<name>A0A6L3Z0T9_BRUAN</name>
<proteinExistence type="predicted"/>
<accession>A0A6L3Z0T9</accession>
<keyword evidence="1" id="KW-0732">Signal</keyword>
<dbReference type="RefSeq" id="WP_151664112.1">
    <property type="nucleotide sequence ID" value="NZ_WBWS01000024.1"/>
</dbReference>
<dbReference type="Proteomes" id="UP000481876">
    <property type="component" value="Unassembled WGS sequence"/>
</dbReference>
<dbReference type="EMBL" id="WBWS01000024">
    <property type="protein sequence ID" value="KAB2764294.1"/>
    <property type="molecule type" value="Genomic_DNA"/>
</dbReference>
<evidence type="ECO:0008006" key="4">
    <source>
        <dbReference type="Google" id="ProtNLM"/>
    </source>
</evidence>
<evidence type="ECO:0000313" key="2">
    <source>
        <dbReference type="EMBL" id="KAB2764294.1"/>
    </source>
</evidence>
<gene>
    <name evidence="2" type="ORF">F9L04_20135</name>
</gene>
<comment type="caution">
    <text evidence="2">The sequence shown here is derived from an EMBL/GenBank/DDBJ whole genome shotgun (WGS) entry which is preliminary data.</text>
</comment>
<dbReference type="PROSITE" id="PS51257">
    <property type="entry name" value="PROKAR_LIPOPROTEIN"/>
    <property type="match status" value="1"/>
</dbReference>
<dbReference type="AlphaFoldDB" id="A0A6L3Z0T9"/>
<sequence>MLPIKVKIIIPVVAATLLLAGCSSQPSLDSERIVARLQSNVGAVEAFSDMFPEVYWDEICHIEAYDNAVQALWRHGRGDFRGYDVTPRYPVPEDANGILLIDRTRRFIYLIIIPFSDYKHDIRVIRGPICLPKADAFYRTKVVPARNGSYRELTFIDNREE</sequence>
<reference evidence="2 3" key="1">
    <citation type="submission" date="2019-09" db="EMBL/GenBank/DDBJ databases">
        <title>Taxonomic organization of the family Brucellaceae based on a phylogenomic approach.</title>
        <authorList>
            <person name="Leclercq S."/>
            <person name="Cloeckaert A."/>
            <person name="Zygmunt M.S."/>
        </authorList>
    </citation>
    <scope>NUCLEOTIDE SEQUENCE [LARGE SCALE GENOMIC DNA]</scope>
    <source>
        <strain evidence="2 3">LMG 3313</strain>
    </source>
</reference>
<evidence type="ECO:0000256" key="1">
    <source>
        <dbReference type="SAM" id="SignalP"/>
    </source>
</evidence>
<protein>
    <recommendedName>
        <fullName evidence="4">Lipoprotein</fullName>
    </recommendedName>
</protein>
<feature type="chain" id="PRO_5026986979" description="Lipoprotein" evidence="1">
    <location>
        <begin position="21"/>
        <end position="161"/>
    </location>
</feature>